<proteinExistence type="predicted"/>
<feature type="compositionally biased region" description="Acidic residues" evidence="1">
    <location>
        <begin position="150"/>
        <end position="164"/>
    </location>
</feature>
<dbReference type="Pfam" id="PF20411">
    <property type="entry name" value="DUF6697"/>
    <property type="match status" value="1"/>
</dbReference>
<organism evidence="4">
    <name type="scientific">Schizophyllum commune (strain H4-8 / FGSC 9210)</name>
    <name type="common">Split gill fungus</name>
    <dbReference type="NCBI Taxonomy" id="578458"/>
    <lineage>
        <taxon>Eukaryota</taxon>
        <taxon>Fungi</taxon>
        <taxon>Dikarya</taxon>
        <taxon>Basidiomycota</taxon>
        <taxon>Agaricomycotina</taxon>
        <taxon>Agaricomycetes</taxon>
        <taxon>Agaricomycetidae</taxon>
        <taxon>Agaricales</taxon>
        <taxon>Schizophyllaceae</taxon>
        <taxon>Schizophyllum</taxon>
    </lineage>
</organism>
<gene>
    <name evidence="3" type="ORF">SCHCODRAFT_85596</name>
</gene>
<feature type="compositionally biased region" description="Basic residues" evidence="1">
    <location>
        <begin position="133"/>
        <end position="144"/>
    </location>
</feature>
<evidence type="ECO:0000256" key="1">
    <source>
        <dbReference type="SAM" id="MobiDB-lite"/>
    </source>
</evidence>
<dbReference type="GeneID" id="9588514"/>
<dbReference type="KEGG" id="scm:SCHCO_02508271"/>
<evidence type="ECO:0000259" key="2">
    <source>
        <dbReference type="Pfam" id="PF20411"/>
    </source>
</evidence>
<evidence type="ECO:0000313" key="3">
    <source>
        <dbReference type="EMBL" id="EFI95759.1"/>
    </source>
</evidence>
<name>D8QA25_SCHCM</name>
<dbReference type="OrthoDB" id="10388211at2759"/>
<dbReference type="VEuPathDB" id="FungiDB:SCHCODRAFT_02508271"/>
<dbReference type="HOGENOM" id="CLU_1620016_0_0_1"/>
<dbReference type="EMBL" id="GL377308">
    <property type="protein sequence ID" value="EFI95759.1"/>
    <property type="molecule type" value="Genomic_DNA"/>
</dbReference>
<accession>D8QA25</accession>
<sequence length="164" mass="18765">MGYEVQRTWARSICSKKKPQCWGDMRAVVLGGNAQPRKDKFAEDEMLMALREGKTHLDVLLFECKRYTHDIAQDIQNWWDRREELQMLYTQGSGGQPRPVKLTKSTAKPKVASHFVPSTPGESPSPFNEPHKPRSPSKRARKRISMAGLDADDEDDDEDYCPDD</sequence>
<feature type="region of interest" description="Disordered" evidence="1">
    <location>
        <begin position="90"/>
        <end position="164"/>
    </location>
</feature>
<dbReference type="RefSeq" id="XP_003030662.1">
    <property type="nucleotide sequence ID" value="XM_003030616.1"/>
</dbReference>
<dbReference type="Proteomes" id="UP000007431">
    <property type="component" value="Unassembled WGS sequence"/>
</dbReference>
<reference evidence="3 4" key="1">
    <citation type="journal article" date="2010" name="Nat. Biotechnol.">
        <title>Genome sequence of the model mushroom Schizophyllum commune.</title>
        <authorList>
            <person name="Ohm R.A."/>
            <person name="de Jong J.F."/>
            <person name="Lugones L.G."/>
            <person name="Aerts A."/>
            <person name="Kothe E."/>
            <person name="Stajich J.E."/>
            <person name="de Vries R.P."/>
            <person name="Record E."/>
            <person name="Levasseur A."/>
            <person name="Baker S.E."/>
            <person name="Bartholomew K.A."/>
            <person name="Coutinho P.M."/>
            <person name="Erdmann S."/>
            <person name="Fowler T.J."/>
            <person name="Gathman A.C."/>
            <person name="Lombard V."/>
            <person name="Henrissat B."/>
            <person name="Knabe N."/>
            <person name="Kuees U."/>
            <person name="Lilly W.W."/>
            <person name="Lindquist E."/>
            <person name="Lucas S."/>
            <person name="Magnuson J.K."/>
            <person name="Piumi F."/>
            <person name="Raudaskoski M."/>
            <person name="Salamov A."/>
            <person name="Schmutz J."/>
            <person name="Schwarze F.W.M.R."/>
            <person name="vanKuyk P.A."/>
            <person name="Horton J.S."/>
            <person name="Grigoriev I.V."/>
            <person name="Woesten H.A.B."/>
        </authorList>
    </citation>
    <scope>NUCLEOTIDE SEQUENCE [LARGE SCALE GENOMIC DNA]</scope>
    <source>
        <strain evidence="4">H4-8 / FGSC 9210</strain>
    </source>
</reference>
<feature type="domain" description="DUF6697" evidence="2">
    <location>
        <begin position="4"/>
        <end position="76"/>
    </location>
</feature>
<protein>
    <submittedName>
        <fullName evidence="3">Expressed protein</fullName>
    </submittedName>
</protein>
<dbReference type="AlphaFoldDB" id="D8QA25"/>
<evidence type="ECO:0000313" key="4">
    <source>
        <dbReference type="Proteomes" id="UP000007431"/>
    </source>
</evidence>
<keyword evidence="4" id="KW-1185">Reference proteome</keyword>
<dbReference type="InParanoid" id="D8QA25"/>
<dbReference type="InterPro" id="IPR046520">
    <property type="entry name" value="DUF6697"/>
</dbReference>